<feature type="transmembrane region" description="Helical" evidence="1">
    <location>
        <begin position="101"/>
        <end position="121"/>
    </location>
</feature>
<name>A0A9J6FMN3_HAELO</name>
<gene>
    <name evidence="2" type="ORF">HPB48_000060</name>
</gene>
<keyword evidence="1" id="KW-0472">Membrane</keyword>
<reference evidence="2 3" key="1">
    <citation type="journal article" date="2020" name="Cell">
        <title>Large-Scale Comparative Analyses of Tick Genomes Elucidate Their Genetic Diversity and Vector Capacities.</title>
        <authorList>
            <consortium name="Tick Genome and Microbiome Consortium (TIGMIC)"/>
            <person name="Jia N."/>
            <person name="Wang J."/>
            <person name="Shi W."/>
            <person name="Du L."/>
            <person name="Sun Y."/>
            <person name="Zhan W."/>
            <person name="Jiang J.F."/>
            <person name="Wang Q."/>
            <person name="Zhang B."/>
            <person name="Ji P."/>
            <person name="Bell-Sakyi L."/>
            <person name="Cui X.M."/>
            <person name="Yuan T.T."/>
            <person name="Jiang B.G."/>
            <person name="Yang W.F."/>
            <person name="Lam T.T."/>
            <person name="Chang Q.C."/>
            <person name="Ding S.J."/>
            <person name="Wang X.J."/>
            <person name="Zhu J.G."/>
            <person name="Ruan X.D."/>
            <person name="Zhao L."/>
            <person name="Wei J.T."/>
            <person name="Ye R.Z."/>
            <person name="Que T.C."/>
            <person name="Du C.H."/>
            <person name="Zhou Y.H."/>
            <person name="Cheng J.X."/>
            <person name="Dai P.F."/>
            <person name="Guo W.B."/>
            <person name="Han X.H."/>
            <person name="Huang E.J."/>
            <person name="Li L.F."/>
            <person name="Wei W."/>
            <person name="Gao Y.C."/>
            <person name="Liu J.Z."/>
            <person name="Shao H.Z."/>
            <person name="Wang X."/>
            <person name="Wang C.C."/>
            <person name="Yang T.C."/>
            <person name="Huo Q.B."/>
            <person name="Li W."/>
            <person name="Chen H.Y."/>
            <person name="Chen S.E."/>
            <person name="Zhou L.G."/>
            <person name="Ni X.B."/>
            <person name="Tian J.H."/>
            <person name="Sheng Y."/>
            <person name="Liu T."/>
            <person name="Pan Y.S."/>
            <person name="Xia L.Y."/>
            <person name="Li J."/>
            <person name="Zhao F."/>
            <person name="Cao W.C."/>
        </authorList>
    </citation>
    <scope>NUCLEOTIDE SEQUENCE [LARGE SCALE GENOMIC DNA]</scope>
    <source>
        <strain evidence="2">HaeL-2018</strain>
    </source>
</reference>
<dbReference type="AlphaFoldDB" id="A0A9J6FMN3"/>
<keyword evidence="1" id="KW-0812">Transmembrane</keyword>
<sequence length="282" mass="31344">MEKQMPREEYFEEVDQRCPRAPTCVLWSSLGTASKSFGCPMLFFGKVQTDCLENHFGKYRKLADDHVKRAGNLTAAKEGGSCLGSLTGLLIKRLLCFIRSLVPFATGWVLPVCVFWALFALEHRLAPPRKRRITHLSVPLYLRAAYPGASAFAHWDGDENRALAEATFLPQLRSSLSSSSSVDFFEDPVAELLAMGAEDFIAYSQDYALGISLTERVEVWHNPYAKLSREIGLAIASTSALRLVSEVRNSSIMTRVVLADLVGLSSVEQRGDSDEQLSEYIK</sequence>
<accession>A0A9J6FMN3</accession>
<keyword evidence="1" id="KW-1133">Transmembrane helix</keyword>
<dbReference type="VEuPathDB" id="VectorBase:HLOH_046825"/>
<protein>
    <submittedName>
        <fullName evidence="2">Uncharacterized protein</fullName>
    </submittedName>
</protein>
<organism evidence="2 3">
    <name type="scientific">Haemaphysalis longicornis</name>
    <name type="common">Bush tick</name>
    <dbReference type="NCBI Taxonomy" id="44386"/>
    <lineage>
        <taxon>Eukaryota</taxon>
        <taxon>Metazoa</taxon>
        <taxon>Ecdysozoa</taxon>
        <taxon>Arthropoda</taxon>
        <taxon>Chelicerata</taxon>
        <taxon>Arachnida</taxon>
        <taxon>Acari</taxon>
        <taxon>Parasitiformes</taxon>
        <taxon>Ixodida</taxon>
        <taxon>Ixodoidea</taxon>
        <taxon>Ixodidae</taxon>
        <taxon>Haemaphysalinae</taxon>
        <taxon>Haemaphysalis</taxon>
    </lineage>
</organism>
<proteinExistence type="predicted"/>
<dbReference type="EMBL" id="JABSTR010000004">
    <property type="protein sequence ID" value="KAH9367502.1"/>
    <property type="molecule type" value="Genomic_DNA"/>
</dbReference>
<evidence type="ECO:0000313" key="3">
    <source>
        <dbReference type="Proteomes" id="UP000821853"/>
    </source>
</evidence>
<comment type="caution">
    <text evidence="2">The sequence shown here is derived from an EMBL/GenBank/DDBJ whole genome shotgun (WGS) entry which is preliminary data.</text>
</comment>
<dbReference type="Proteomes" id="UP000821853">
    <property type="component" value="Chromosome 2"/>
</dbReference>
<evidence type="ECO:0000313" key="2">
    <source>
        <dbReference type="EMBL" id="KAH9367502.1"/>
    </source>
</evidence>
<evidence type="ECO:0000256" key="1">
    <source>
        <dbReference type="SAM" id="Phobius"/>
    </source>
</evidence>
<keyword evidence="3" id="KW-1185">Reference proteome</keyword>